<keyword evidence="7" id="KW-0472">Membrane</keyword>
<evidence type="ECO:0000256" key="3">
    <source>
        <dbReference type="ARBA" id="ARBA00022448"/>
    </source>
</evidence>
<keyword evidence="10" id="KW-1185">Reference proteome</keyword>
<proteinExistence type="inferred from homology"/>
<comment type="similarity">
    <text evidence="2">Belongs to the ABC transporter superfamily.</text>
</comment>
<keyword evidence="5" id="KW-0547">Nucleotide-binding</keyword>
<dbReference type="InterPro" id="IPR003593">
    <property type="entry name" value="AAA+_ATPase"/>
</dbReference>
<keyword evidence="4" id="KW-1003">Cell membrane</keyword>
<keyword evidence="3" id="KW-0813">Transport</keyword>
<evidence type="ECO:0000259" key="8">
    <source>
        <dbReference type="PROSITE" id="PS50893"/>
    </source>
</evidence>
<evidence type="ECO:0000256" key="1">
    <source>
        <dbReference type="ARBA" id="ARBA00004202"/>
    </source>
</evidence>
<gene>
    <name evidence="9" type="ORF">FHS12_002735</name>
</gene>
<dbReference type="FunFam" id="3.40.50.300:FF:000016">
    <property type="entry name" value="Oligopeptide ABC transporter ATP-binding component"/>
    <property type="match status" value="1"/>
</dbReference>
<dbReference type="PROSITE" id="PS50893">
    <property type="entry name" value="ABC_TRANSPORTER_2"/>
    <property type="match status" value="1"/>
</dbReference>
<dbReference type="SUPFAM" id="SSF52540">
    <property type="entry name" value="P-loop containing nucleoside triphosphate hydrolases"/>
    <property type="match status" value="1"/>
</dbReference>
<dbReference type="RefSeq" id="WP_183545860.1">
    <property type="nucleotide sequence ID" value="NZ_BMQT01000009.1"/>
</dbReference>
<dbReference type="Pfam" id="PF08352">
    <property type="entry name" value="oligo_HPY"/>
    <property type="match status" value="1"/>
</dbReference>
<evidence type="ECO:0000256" key="5">
    <source>
        <dbReference type="ARBA" id="ARBA00022741"/>
    </source>
</evidence>
<dbReference type="InterPro" id="IPR017871">
    <property type="entry name" value="ABC_transporter-like_CS"/>
</dbReference>
<name>A0A7W5F985_9ACTN</name>
<dbReference type="GO" id="GO:0005886">
    <property type="term" value="C:plasma membrane"/>
    <property type="evidence" value="ECO:0007669"/>
    <property type="project" value="UniProtKB-SubCell"/>
</dbReference>
<dbReference type="NCBIfam" id="TIGR01727">
    <property type="entry name" value="oligo_HPY"/>
    <property type="match status" value="1"/>
</dbReference>
<dbReference type="InterPro" id="IPR050388">
    <property type="entry name" value="ABC_Ni/Peptide_Import"/>
</dbReference>
<dbReference type="InterPro" id="IPR003439">
    <property type="entry name" value="ABC_transporter-like_ATP-bd"/>
</dbReference>
<dbReference type="EMBL" id="JACHXG010000005">
    <property type="protein sequence ID" value="MBB3089786.1"/>
    <property type="molecule type" value="Genomic_DNA"/>
</dbReference>
<organism evidence="9 10">
    <name type="scientific">Nocardioides albus</name>
    <dbReference type="NCBI Taxonomy" id="1841"/>
    <lineage>
        <taxon>Bacteria</taxon>
        <taxon>Bacillati</taxon>
        <taxon>Actinomycetota</taxon>
        <taxon>Actinomycetes</taxon>
        <taxon>Propionibacteriales</taxon>
        <taxon>Nocardioidaceae</taxon>
        <taxon>Nocardioides</taxon>
    </lineage>
</organism>
<dbReference type="InterPro" id="IPR027417">
    <property type="entry name" value="P-loop_NTPase"/>
</dbReference>
<dbReference type="GO" id="GO:0016887">
    <property type="term" value="F:ATP hydrolysis activity"/>
    <property type="evidence" value="ECO:0007669"/>
    <property type="project" value="InterPro"/>
</dbReference>
<dbReference type="InterPro" id="IPR013563">
    <property type="entry name" value="Oligopep_ABC_C"/>
</dbReference>
<dbReference type="PANTHER" id="PTHR43297:SF2">
    <property type="entry name" value="DIPEPTIDE TRANSPORT ATP-BINDING PROTEIN DPPD"/>
    <property type="match status" value="1"/>
</dbReference>
<dbReference type="Proteomes" id="UP000577707">
    <property type="component" value="Unassembled WGS sequence"/>
</dbReference>
<evidence type="ECO:0000256" key="2">
    <source>
        <dbReference type="ARBA" id="ARBA00005417"/>
    </source>
</evidence>
<dbReference type="Pfam" id="PF00005">
    <property type="entry name" value="ABC_tran"/>
    <property type="match status" value="1"/>
</dbReference>
<dbReference type="SMART" id="SM00382">
    <property type="entry name" value="AAA"/>
    <property type="match status" value="1"/>
</dbReference>
<accession>A0A7W5F985</accession>
<dbReference type="Gene3D" id="3.40.50.300">
    <property type="entry name" value="P-loop containing nucleotide triphosphate hydrolases"/>
    <property type="match status" value="1"/>
</dbReference>
<dbReference type="PROSITE" id="PS00211">
    <property type="entry name" value="ABC_TRANSPORTER_1"/>
    <property type="match status" value="1"/>
</dbReference>
<dbReference type="AlphaFoldDB" id="A0A7W5F985"/>
<evidence type="ECO:0000256" key="4">
    <source>
        <dbReference type="ARBA" id="ARBA00022475"/>
    </source>
</evidence>
<evidence type="ECO:0000256" key="7">
    <source>
        <dbReference type="ARBA" id="ARBA00023136"/>
    </source>
</evidence>
<keyword evidence="6 9" id="KW-0067">ATP-binding</keyword>
<evidence type="ECO:0000256" key="6">
    <source>
        <dbReference type="ARBA" id="ARBA00022840"/>
    </source>
</evidence>
<comment type="caution">
    <text evidence="9">The sequence shown here is derived from an EMBL/GenBank/DDBJ whole genome shotgun (WGS) entry which is preliminary data.</text>
</comment>
<evidence type="ECO:0000313" key="9">
    <source>
        <dbReference type="EMBL" id="MBB3089786.1"/>
    </source>
</evidence>
<dbReference type="CDD" id="cd03257">
    <property type="entry name" value="ABC_NikE_OppD_transporters"/>
    <property type="match status" value="1"/>
</dbReference>
<feature type="domain" description="ABC transporter" evidence="8">
    <location>
        <begin position="13"/>
        <end position="262"/>
    </location>
</feature>
<protein>
    <submittedName>
        <fullName evidence="9">Oligopeptide/dipeptide ABC transporter ATP-binding protein</fullName>
    </submittedName>
</protein>
<comment type="subcellular location">
    <subcellularLocation>
        <location evidence="1">Cell membrane</location>
        <topology evidence="1">Peripheral membrane protein</topology>
    </subcellularLocation>
</comment>
<sequence>MRAPTGSANEPLLRIEDLHVEFRTGGGTVEALNAVDLWIDAGETVAVVGESGSGKSVTALAVLGLLGNGRVSGGRITWDGKDITGASNSDMRSVRGKDISVIFQDPMTSLDPLFTIGHQLVEAYRIHHDVSKRQARERAVELLDLVGIPEPETKVKAYPHQLSGGQRQRVMIAGALACDPRLLIADEPTTALDVTVEAQVLALIRDLQERTGVGLMLITHDMGVVAEMADRVVVFYAGQVVEAGTADEILDRPQHPYTRALLDAIPRRDTPRDQEMPAIPGAVPALNEMPSGCRFATRCSEAGPECAEPQPLRDLDGRQVRCWRPDEDHGVLASMAEVAR</sequence>
<dbReference type="GO" id="GO:0015833">
    <property type="term" value="P:peptide transport"/>
    <property type="evidence" value="ECO:0007669"/>
    <property type="project" value="InterPro"/>
</dbReference>
<reference evidence="9 10" key="1">
    <citation type="submission" date="2020-08" db="EMBL/GenBank/DDBJ databases">
        <title>Genomic Encyclopedia of Type Strains, Phase III (KMG-III): the genomes of soil and plant-associated and newly described type strains.</title>
        <authorList>
            <person name="Whitman W."/>
        </authorList>
    </citation>
    <scope>NUCLEOTIDE SEQUENCE [LARGE SCALE GENOMIC DNA]</scope>
    <source>
        <strain evidence="9 10">CECT 3302</strain>
    </source>
</reference>
<dbReference type="GO" id="GO:0005524">
    <property type="term" value="F:ATP binding"/>
    <property type="evidence" value="ECO:0007669"/>
    <property type="project" value="UniProtKB-KW"/>
</dbReference>
<dbReference type="PANTHER" id="PTHR43297">
    <property type="entry name" value="OLIGOPEPTIDE TRANSPORT ATP-BINDING PROTEIN APPD"/>
    <property type="match status" value="1"/>
</dbReference>
<evidence type="ECO:0000313" key="10">
    <source>
        <dbReference type="Proteomes" id="UP000577707"/>
    </source>
</evidence>